<keyword evidence="4" id="KW-1185">Reference proteome</keyword>
<organism evidence="3 4">
    <name type="scientific">Paenibacillus methanolicus</name>
    <dbReference type="NCBI Taxonomy" id="582686"/>
    <lineage>
        <taxon>Bacteria</taxon>
        <taxon>Bacillati</taxon>
        <taxon>Bacillota</taxon>
        <taxon>Bacilli</taxon>
        <taxon>Bacillales</taxon>
        <taxon>Paenibacillaceae</taxon>
        <taxon>Paenibacillus</taxon>
    </lineage>
</organism>
<sequence>MKYRTLGKTLMPVSVIGVGTWQFGGEWGMQFAQDEVDAILDEAAEQGINLIDTAECYGDHLSESFIGSYLSRRERDKWIVATKFGHQFHERFTRTDKFAAADVIQQLDASLRALRTDYIDLYQFHSGPDAVFDNEELWDVLNEQVKAGKIRHLGTSIGSNANIHQTDASTKVGSAAIQVVYNRLDRVPEEEVFTSCQKQNLGVLARVPLASGYLSGKYKPGAVFDATDVRHRHDAAATEAKLREVERIAREEVPAGVDMAAWALAWCLRHPAVTAVIPGCKNPEQVRANASAAQLVESEHPSETSI</sequence>
<dbReference type="AlphaFoldDB" id="A0A5S5CIZ9"/>
<dbReference type="PANTHER" id="PTHR43364">
    <property type="entry name" value="NADH-SPECIFIC METHYLGLYOXAL REDUCTASE-RELATED"/>
    <property type="match status" value="1"/>
</dbReference>
<reference evidence="3 4" key="1">
    <citation type="submission" date="2019-07" db="EMBL/GenBank/DDBJ databases">
        <title>Genomic Encyclopedia of Type Strains, Phase III (KMG-III): the genomes of soil and plant-associated and newly described type strains.</title>
        <authorList>
            <person name="Whitman W."/>
        </authorList>
    </citation>
    <scope>NUCLEOTIDE SEQUENCE [LARGE SCALE GENOMIC DNA]</scope>
    <source>
        <strain evidence="3 4">BL24</strain>
    </source>
</reference>
<dbReference type="InterPro" id="IPR050523">
    <property type="entry name" value="AKR_Detox_Biosynth"/>
</dbReference>
<protein>
    <submittedName>
        <fullName evidence="3">Aryl-alcohol dehydrogenase-like predicted oxidoreductase</fullName>
    </submittedName>
</protein>
<keyword evidence="1" id="KW-0560">Oxidoreductase</keyword>
<evidence type="ECO:0000256" key="1">
    <source>
        <dbReference type="ARBA" id="ARBA00023002"/>
    </source>
</evidence>
<dbReference type="GO" id="GO:0005829">
    <property type="term" value="C:cytosol"/>
    <property type="evidence" value="ECO:0007669"/>
    <property type="project" value="TreeGrafter"/>
</dbReference>
<dbReference type="InterPro" id="IPR036812">
    <property type="entry name" value="NAD(P)_OxRdtase_dom_sf"/>
</dbReference>
<dbReference type="CDD" id="cd19086">
    <property type="entry name" value="AKR_AKR11C1"/>
    <property type="match status" value="1"/>
</dbReference>
<dbReference type="Pfam" id="PF00248">
    <property type="entry name" value="Aldo_ket_red"/>
    <property type="match status" value="1"/>
</dbReference>
<dbReference type="Proteomes" id="UP000323257">
    <property type="component" value="Unassembled WGS sequence"/>
</dbReference>
<dbReference type="GO" id="GO:0016491">
    <property type="term" value="F:oxidoreductase activity"/>
    <property type="evidence" value="ECO:0007669"/>
    <property type="project" value="UniProtKB-KW"/>
</dbReference>
<name>A0A5S5CIZ9_9BACL</name>
<accession>A0A5S5CIZ9</accession>
<feature type="domain" description="NADP-dependent oxidoreductase" evidence="2">
    <location>
        <begin position="16"/>
        <end position="299"/>
    </location>
</feature>
<dbReference type="PANTHER" id="PTHR43364:SF4">
    <property type="entry name" value="NAD(P)-LINKED OXIDOREDUCTASE SUPERFAMILY PROTEIN"/>
    <property type="match status" value="1"/>
</dbReference>
<proteinExistence type="predicted"/>
<dbReference type="RefSeq" id="WP_148927556.1">
    <property type="nucleotide sequence ID" value="NZ_VNHS01000001.1"/>
</dbReference>
<evidence type="ECO:0000259" key="2">
    <source>
        <dbReference type="Pfam" id="PF00248"/>
    </source>
</evidence>
<evidence type="ECO:0000313" key="3">
    <source>
        <dbReference type="EMBL" id="TYP79504.1"/>
    </source>
</evidence>
<dbReference type="Gene3D" id="3.20.20.100">
    <property type="entry name" value="NADP-dependent oxidoreductase domain"/>
    <property type="match status" value="1"/>
</dbReference>
<dbReference type="OrthoDB" id="9773828at2"/>
<dbReference type="EMBL" id="VNHS01000001">
    <property type="protein sequence ID" value="TYP79504.1"/>
    <property type="molecule type" value="Genomic_DNA"/>
</dbReference>
<dbReference type="InterPro" id="IPR023210">
    <property type="entry name" value="NADP_OxRdtase_dom"/>
</dbReference>
<gene>
    <name evidence="3" type="ORF">BCM02_101622</name>
</gene>
<evidence type="ECO:0000313" key="4">
    <source>
        <dbReference type="Proteomes" id="UP000323257"/>
    </source>
</evidence>
<dbReference type="SUPFAM" id="SSF51430">
    <property type="entry name" value="NAD(P)-linked oxidoreductase"/>
    <property type="match status" value="1"/>
</dbReference>
<comment type="caution">
    <text evidence="3">The sequence shown here is derived from an EMBL/GenBank/DDBJ whole genome shotgun (WGS) entry which is preliminary data.</text>
</comment>